<evidence type="ECO:0000313" key="3">
    <source>
        <dbReference type="Proteomes" id="UP001186944"/>
    </source>
</evidence>
<dbReference type="PANTHER" id="PTHR14224">
    <property type="entry name" value="SIMILAR TO PREFERENTIALLY EXPRESSED ANTIGEN IN MELANOMA-LIKE 3"/>
    <property type="match status" value="1"/>
</dbReference>
<accession>A0AA88XCQ2</accession>
<keyword evidence="3" id="KW-1185">Reference proteome</keyword>
<evidence type="ECO:0000256" key="1">
    <source>
        <dbReference type="ARBA" id="ARBA00022737"/>
    </source>
</evidence>
<sequence>MSARDVMDDFDYDRVNFNVNESESRHPMWMTESHFVYHLMRNDLGHLDSRRDERGDPLCSPRNLTDMCMNFLVSDPVRIIQWKPHEVPFDLYPAILSEAIFQRELHTIDYLVATWPHHVLDFQSIIPKEDMVEPQILSIPVEGPDKMSILDCIMYGLLSRKTQCRLRTLNFTGFKLDKKLCRELCRLPILWMEPEKRNIDVLLEIVSRSIVITRDRMERYLNKIERIYKNMDPSVKHGNQFEPVTIIMDCKFNLEDIPIGLAIQNETPFRLACQRLWLEHIPEVECPLNKINKLLEIRDITHLQIEDDTICKDEGRFASFLEGLSLLPNLKTLSLPTTIHVEYLPNTAVNLNSTLRNLPNLLRLKFSGGSLKDNLHIILNGLAQNIISLCLRDCRLSEVDVDFLLKWDKLKGIKDLNLSRNTINMATGTVLEIIDSMPKLICLGLSYCSFGPADLQRITKKCIDCQSLKVLTVQSFTPLSMPETQSLLRDVCDITSLQKCILFPESFAFPGQNEFRRQENREEMIEDCDYFLAEMGRPDIELEYY</sequence>
<dbReference type="InterPro" id="IPR032675">
    <property type="entry name" value="LRR_dom_sf"/>
</dbReference>
<evidence type="ECO:0000313" key="2">
    <source>
        <dbReference type="EMBL" id="KAK3082745.1"/>
    </source>
</evidence>
<proteinExistence type="predicted"/>
<dbReference type="PANTHER" id="PTHR14224:SF37">
    <property type="entry name" value="LEUCINE-RICH REPEAT-CONTAINING PROTEIN 14"/>
    <property type="match status" value="1"/>
</dbReference>
<keyword evidence="1" id="KW-0677">Repeat</keyword>
<gene>
    <name evidence="2" type="ORF">FSP39_004153</name>
</gene>
<dbReference type="EMBL" id="VSWD01000014">
    <property type="protein sequence ID" value="KAK3082745.1"/>
    <property type="molecule type" value="Genomic_DNA"/>
</dbReference>
<dbReference type="SUPFAM" id="SSF52047">
    <property type="entry name" value="RNI-like"/>
    <property type="match status" value="1"/>
</dbReference>
<comment type="caution">
    <text evidence="2">The sequence shown here is derived from an EMBL/GenBank/DDBJ whole genome shotgun (WGS) entry which is preliminary data.</text>
</comment>
<dbReference type="Proteomes" id="UP001186944">
    <property type="component" value="Unassembled WGS sequence"/>
</dbReference>
<dbReference type="AlphaFoldDB" id="A0AA88XCQ2"/>
<reference evidence="2" key="1">
    <citation type="submission" date="2019-08" db="EMBL/GenBank/DDBJ databases">
        <title>The improved chromosome-level genome for the pearl oyster Pinctada fucata martensii using PacBio sequencing and Hi-C.</title>
        <authorList>
            <person name="Zheng Z."/>
        </authorList>
    </citation>
    <scope>NUCLEOTIDE SEQUENCE</scope>
    <source>
        <strain evidence="2">ZZ-2019</strain>
        <tissue evidence="2">Adductor muscle</tissue>
    </source>
</reference>
<organism evidence="2 3">
    <name type="scientific">Pinctada imbricata</name>
    <name type="common">Atlantic pearl-oyster</name>
    <name type="synonym">Pinctada martensii</name>
    <dbReference type="NCBI Taxonomy" id="66713"/>
    <lineage>
        <taxon>Eukaryota</taxon>
        <taxon>Metazoa</taxon>
        <taxon>Spiralia</taxon>
        <taxon>Lophotrochozoa</taxon>
        <taxon>Mollusca</taxon>
        <taxon>Bivalvia</taxon>
        <taxon>Autobranchia</taxon>
        <taxon>Pteriomorphia</taxon>
        <taxon>Pterioida</taxon>
        <taxon>Pterioidea</taxon>
        <taxon>Pteriidae</taxon>
        <taxon>Pinctada</taxon>
    </lineage>
</organism>
<name>A0AA88XCQ2_PINIB</name>
<dbReference type="InterPro" id="IPR050694">
    <property type="entry name" value="LRRC14/PRAME"/>
</dbReference>
<dbReference type="Gene3D" id="3.80.10.10">
    <property type="entry name" value="Ribonuclease Inhibitor"/>
    <property type="match status" value="1"/>
</dbReference>
<protein>
    <submittedName>
        <fullName evidence="2">Uncharacterized protein</fullName>
    </submittedName>
</protein>
<dbReference type="GO" id="GO:0005737">
    <property type="term" value="C:cytoplasm"/>
    <property type="evidence" value="ECO:0007669"/>
    <property type="project" value="TreeGrafter"/>
</dbReference>